<keyword evidence="2" id="KW-1185">Reference proteome</keyword>
<gene>
    <name evidence="1" type="ORF">AAAT34_12160</name>
</gene>
<evidence type="ECO:0000313" key="1">
    <source>
        <dbReference type="EMBL" id="MEQ2487789.1"/>
    </source>
</evidence>
<comment type="caution">
    <text evidence="1">The sequence shown here is derived from an EMBL/GenBank/DDBJ whole genome shotgun (WGS) entry which is preliminary data.</text>
</comment>
<dbReference type="RefSeq" id="WP_215760868.1">
    <property type="nucleotide sequence ID" value="NZ_JAHKBE010000087.1"/>
</dbReference>
<name>A0ABV1FTX5_9BACT</name>
<reference evidence="1 2" key="1">
    <citation type="submission" date="2024-04" db="EMBL/GenBank/DDBJ databases">
        <title>Human intestinal bacterial collection.</title>
        <authorList>
            <person name="Pauvert C."/>
            <person name="Hitch T.C.A."/>
            <person name="Clavel T."/>
        </authorList>
    </citation>
    <scope>NUCLEOTIDE SEQUENCE [LARGE SCALE GENOMIC DNA]</scope>
    <source>
        <strain evidence="1 2">CLA-AA-H145</strain>
    </source>
</reference>
<evidence type="ECO:0000313" key="2">
    <source>
        <dbReference type="Proteomes" id="UP001487296"/>
    </source>
</evidence>
<dbReference type="EMBL" id="JBBNFP010000083">
    <property type="protein sequence ID" value="MEQ2487789.1"/>
    <property type="molecule type" value="Genomic_DNA"/>
</dbReference>
<accession>A0ABV1FTX5</accession>
<sequence length="236" mass="27535">MEYIKLINRFWETNRNTQFTMAETTLYFYLLNEANRNYWQMPIVCATAIICASTGMTKATLIRARNGLKKKGLIGFTEGVQHSRAPTYHIRTFETDGETADSTAHKTDAETTHATIIKDNNINKEISNHHARMSIDDLERILVEDVEWQKNIVCQLSDLRISEPTHLIPYIHKFFAYLRICKVTEKEESDCRSHFFNKMKKEYLKTNNNNFNKQNYESKRSIEVTVTSPQAYEGSF</sequence>
<proteinExistence type="predicted"/>
<dbReference type="Proteomes" id="UP001487296">
    <property type="component" value="Unassembled WGS sequence"/>
</dbReference>
<protein>
    <submittedName>
        <fullName evidence="1">Helix-turn-helix domain-containing protein</fullName>
    </submittedName>
</protein>
<organism evidence="1 2">
    <name type="scientific">Hallella faecis</name>
    <dbReference type="NCBI Taxonomy" id="2841596"/>
    <lineage>
        <taxon>Bacteria</taxon>
        <taxon>Pseudomonadati</taxon>
        <taxon>Bacteroidota</taxon>
        <taxon>Bacteroidia</taxon>
        <taxon>Bacteroidales</taxon>
        <taxon>Prevotellaceae</taxon>
        <taxon>Hallella</taxon>
    </lineage>
</organism>